<feature type="compositionally biased region" description="Acidic residues" evidence="4">
    <location>
        <begin position="521"/>
        <end position="541"/>
    </location>
</feature>
<organism evidence="5 6">
    <name type="scientific">Pseudocohnilembus persalinus</name>
    <name type="common">Ciliate</name>
    <dbReference type="NCBI Taxonomy" id="266149"/>
    <lineage>
        <taxon>Eukaryota</taxon>
        <taxon>Sar</taxon>
        <taxon>Alveolata</taxon>
        <taxon>Ciliophora</taxon>
        <taxon>Intramacronucleata</taxon>
        <taxon>Oligohymenophorea</taxon>
        <taxon>Scuticociliatia</taxon>
        <taxon>Philasterida</taxon>
        <taxon>Pseudocohnilembidae</taxon>
        <taxon>Pseudocohnilembus</taxon>
    </lineage>
</organism>
<evidence type="ECO:0000256" key="1">
    <source>
        <dbReference type="ARBA" id="ARBA00022574"/>
    </source>
</evidence>
<dbReference type="InterPro" id="IPR001680">
    <property type="entry name" value="WD40_rpt"/>
</dbReference>
<feature type="repeat" description="WD" evidence="3">
    <location>
        <begin position="211"/>
        <end position="243"/>
    </location>
</feature>
<evidence type="ECO:0000313" key="5">
    <source>
        <dbReference type="EMBL" id="KRX05336.1"/>
    </source>
</evidence>
<dbReference type="OrthoDB" id="972532at2759"/>
<dbReference type="InParanoid" id="A0A0V0QTT2"/>
<dbReference type="PANTHER" id="PTHR22838:SF0">
    <property type="entry name" value="WD REPEAT-CONTAINING PROTEIN 26"/>
    <property type="match status" value="1"/>
</dbReference>
<sequence>MEAKFFIQKLQYLELLLDKQNDKALFLLRKELQKTSNKSQLYDLSILLAYPDNQQKIYEIFGTQNLTDARKQVIKQFISKFNPKNTLQSDFMEEHQCQIDQLPDVCIQVLKNQTYIHSEVWISKFSNTGKKLATVSTRIQGQTAFEKNTLTIWDFDLQNYKLKYKYHISKLHDREINYLAWNKNDSKLLTCSLDCTIQLINGEKDEIYKVLKGHEGIVQCAIFHPTNNKIYSAGVDNYIIIWNQIGIEESRIQSNRIKELVFTNDGKFLITLGLALPVINIINTENKQIVKTINEKFPLMCMSLSQDNKHLLVSTTQKKSQINLWEIETCQLINTYQGHTQTQFQIMSCIGGPNNDYITSGSEDGHFYIWNKFNNQKITKIQAHNKPINDITFNPINPAILATASDDGTVKIWIPKEVAKIKNINIIEQHLPKLEILEYEEDIESNESSSSQVRILPQIQQMQIEEEEVDEEDIDDDEDDEDEEMEGYSQISAQQSHLEEEEEQEEEEENEEDLEHQQEHEGEEEENDNDEGEQEAEEQLEETQSIESVEQQQHQHEN</sequence>
<accession>A0A0V0QTT2</accession>
<dbReference type="InterPro" id="IPR051350">
    <property type="entry name" value="WD_repeat-ST_regulator"/>
</dbReference>
<feature type="region of interest" description="Disordered" evidence="4">
    <location>
        <begin position="463"/>
        <end position="558"/>
    </location>
</feature>
<dbReference type="EMBL" id="LDAU01000109">
    <property type="protein sequence ID" value="KRX05336.1"/>
    <property type="molecule type" value="Genomic_DNA"/>
</dbReference>
<dbReference type="SUPFAM" id="SSF50978">
    <property type="entry name" value="WD40 repeat-like"/>
    <property type="match status" value="1"/>
</dbReference>
<dbReference type="Pfam" id="PF00400">
    <property type="entry name" value="WD40"/>
    <property type="match status" value="4"/>
</dbReference>
<dbReference type="Proteomes" id="UP000054937">
    <property type="component" value="Unassembled WGS sequence"/>
</dbReference>
<reference evidence="5 6" key="1">
    <citation type="journal article" date="2015" name="Sci. Rep.">
        <title>Genome of the facultative scuticociliatosis pathogen Pseudocohnilembus persalinus provides insight into its virulence through horizontal gene transfer.</title>
        <authorList>
            <person name="Xiong J."/>
            <person name="Wang G."/>
            <person name="Cheng J."/>
            <person name="Tian M."/>
            <person name="Pan X."/>
            <person name="Warren A."/>
            <person name="Jiang C."/>
            <person name="Yuan D."/>
            <person name="Miao W."/>
        </authorList>
    </citation>
    <scope>NUCLEOTIDE SEQUENCE [LARGE SCALE GENOMIC DNA]</scope>
    <source>
        <strain evidence="5">36N120E</strain>
    </source>
</reference>
<protein>
    <submittedName>
        <fullName evidence="5">WD40-repeat-containing domain</fullName>
    </submittedName>
</protein>
<dbReference type="Gene3D" id="2.130.10.10">
    <property type="entry name" value="YVTN repeat-like/Quinoprotein amine dehydrogenase"/>
    <property type="match status" value="1"/>
</dbReference>
<dbReference type="InterPro" id="IPR036322">
    <property type="entry name" value="WD40_repeat_dom_sf"/>
</dbReference>
<feature type="compositionally biased region" description="Acidic residues" evidence="4">
    <location>
        <begin position="464"/>
        <end position="486"/>
    </location>
</feature>
<feature type="compositionally biased region" description="Acidic residues" evidence="4">
    <location>
        <begin position="499"/>
        <end position="514"/>
    </location>
</feature>
<keyword evidence="6" id="KW-1185">Reference proteome</keyword>
<name>A0A0V0QTT2_PSEPJ</name>
<dbReference type="SMART" id="SM00320">
    <property type="entry name" value="WD40"/>
    <property type="match status" value="5"/>
</dbReference>
<proteinExistence type="predicted"/>
<dbReference type="InterPro" id="IPR015943">
    <property type="entry name" value="WD40/YVTN_repeat-like_dom_sf"/>
</dbReference>
<feature type="compositionally biased region" description="Polar residues" evidence="4">
    <location>
        <begin position="543"/>
        <end position="552"/>
    </location>
</feature>
<evidence type="ECO:0000256" key="4">
    <source>
        <dbReference type="SAM" id="MobiDB-lite"/>
    </source>
</evidence>
<evidence type="ECO:0000313" key="6">
    <source>
        <dbReference type="Proteomes" id="UP000054937"/>
    </source>
</evidence>
<dbReference type="PROSITE" id="PS50294">
    <property type="entry name" value="WD_REPEATS_REGION"/>
    <property type="match status" value="2"/>
</dbReference>
<keyword evidence="1 3" id="KW-0853">WD repeat</keyword>
<feature type="repeat" description="WD" evidence="3">
    <location>
        <begin position="381"/>
        <end position="413"/>
    </location>
</feature>
<dbReference type="CDD" id="cd00200">
    <property type="entry name" value="WD40"/>
    <property type="match status" value="1"/>
</dbReference>
<evidence type="ECO:0000256" key="2">
    <source>
        <dbReference type="ARBA" id="ARBA00022737"/>
    </source>
</evidence>
<gene>
    <name evidence="5" type="ORF">PPERSA_00637</name>
</gene>
<dbReference type="AlphaFoldDB" id="A0A0V0QTT2"/>
<dbReference type="OMA" id="YEDHCCS"/>
<dbReference type="PANTHER" id="PTHR22838">
    <property type="entry name" value="WD REPEAT PROTEIN 26-RELATED"/>
    <property type="match status" value="1"/>
</dbReference>
<comment type="caution">
    <text evidence="5">The sequence shown here is derived from an EMBL/GenBank/DDBJ whole genome shotgun (WGS) entry which is preliminary data.</text>
</comment>
<keyword evidence="2" id="KW-0677">Repeat</keyword>
<evidence type="ECO:0000256" key="3">
    <source>
        <dbReference type="PROSITE-ProRule" id="PRU00221"/>
    </source>
</evidence>
<dbReference type="PROSITE" id="PS50082">
    <property type="entry name" value="WD_REPEATS_2"/>
    <property type="match status" value="2"/>
</dbReference>